<dbReference type="InterPro" id="IPR044810">
    <property type="entry name" value="WRKY_plant"/>
</dbReference>
<dbReference type="PANTHER" id="PTHR31221">
    <property type="entry name" value="WRKY TRANSCRIPTION FACTOR PROTEIN 1-RELATED"/>
    <property type="match status" value="1"/>
</dbReference>
<dbReference type="PROSITE" id="PS50811">
    <property type="entry name" value="WRKY"/>
    <property type="match status" value="1"/>
</dbReference>
<evidence type="ECO:0000256" key="1">
    <source>
        <dbReference type="ARBA" id="ARBA00004123"/>
    </source>
</evidence>
<dbReference type="SMART" id="SM00774">
    <property type="entry name" value="WRKY"/>
    <property type="match status" value="1"/>
</dbReference>
<evidence type="ECO:0000256" key="4">
    <source>
        <dbReference type="ARBA" id="ARBA00023163"/>
    </source>
</evidence>
<evidence type="ECO:0000256" key="3">
    <source>
        <dbReference type="ARBA" id="ARBA00023125"/>
    </source>
</evidence>
<keyword evidence="2" id="KW-0805">Transcription regulation</keyword>
<dbReference type="PANTHER" id="PTHR31221:SF261">
    <property type="entry name" value="OS03G0657400 PROTEIN"/>
    <property type="match status" value="1"/>
</dbReference>
<comment type="subcellular location">
    <subcellularLocation>
        <location evidence="1">Nucleus</location>
    </subcellularLocation>
</comment>
<dbReference type="SUPFAM" id="SSF118290">
    <property type="entry name" value="WRKY DNA-binding domain"/>
    <property type="match status" value="1"/>
</dbReference>
<dbReference type="InterPro" id="IPR003657">
    <property type="entry name" value="WRKY_dom"/>
</dbReference>
<evidence type="ECO:0000256" key="5">
    <source>
        <dbReference type="ARBA" id="ARBA00023242"/>
    </source>
</evidence>
<dbReference type="EMBL" id="SWLB01000020">
    <property type="protein sequence ID" value="KAF3325147.1"/>
    <property type="molecule type" value="Genomic_DNA"/>
</dbReference>
<dbReference type="GO" id="GO:0005634">
    <property type="term" value="C:nucleus"/>
    <property type="evidence" value="ECO:0007669"/>
    <property type="project" value="UniProtKB-SubCell"/>
</dbReference>
<dbReference type="Pfam" id="PF03106">
    <property type="entry name" value="WRKY"/>
    <property type="match status" value="1"/>
</dbReference>
<protein>
    <submittedName>
        <fullName evidence="7">Putative WRKY transcription factor 2-like protein</fullName>
    </submittedName>
</protein>
<reference evidence="7" key="1">
    <citation type="submission" date="2020-01" db="EMBL/GenBank/DDBJ databases">
        <title>Genome sequence of Kobresia littledalei, the first chromosome-level genome in the family Cyperaceae.</title>
        <authorList>
            <person name="Qu G."/>
        </authorList>
    </citation>
    <scope>NUCLEOTIDE SEQUENCE</scope>
    <source>
        <strain evidence="7">C.B.Clarke</strain>
        <tissue evidence="7">Leaf</tissue>
    </source>
</reference>
<evidence type="ECO:0000313" key="7">
    <source>
        <dbReference type="EMBL" id="KAF3325147.1"/>
    </source>
</evidence>
<keyword evidence="8" id="KW-1185">Reference proteome</keyword>
<dbReference type="InterPro" id="IPR036576">
    <property type="entry name" value="WRKY_dom_sf"/>
</dbReference>
<dbReference type="OrthoDB" id="2020099at2759"/>
<evidence type="ECO:0000313" key="8">
    <source>
        <dbReference type="Proteomes" id="UP000623129"/>
    </source>
</evidence>
<name>A0A833QN13_9POAL</name>
<gene>
    <name evidence="7" type="ORF">FCM35_KLT10218</name>
</gene>
<comment type="caution">
    <text evidence="7">The sequence shown here is derived from an EMBL/GenBank/DDBJ whole genome shotgun (WGS) entry which is preliminary data.</text>
</comment>
<feature type="domain" description="WRKY" evidence="6">
    <location>
        <begin position="38"/>
        <end position="103"/>
    </location>
</feature>
<organism evidence="7 8">
    <name type="scientific">Carex littledalei</name>
    <dbReference type="NCBI Taxonomy" id="544730"/>
    <lineage>
        <taxon>Eukaryota</taxon>
        <taxon>Viridiplantae</taxon>
        <taxon>Streptophyta</taxon>
        <taxon>Embryophyta</taxon>
        <taxon>Tracheophyta</taxon>
        <taxon>Spermatophyta</taxon>
        <taxon>Magnoliopsida</taxon>
        <taxon>Liliopsida</taxon>
        <taxon>Poales</taxon>
        <taxon>Cyperaceae</taxon>
        <taxon>Cyperoideae</taxon>
        <taxon>Cariceae</taxon>
        <taxon>Carex</taxon>
        <taxon>Carex subgen. Euthyceras</taxon>
    </lineage>
</organism>
<proteinExistence type="predicted"/>
<keyword evidence="5" id="KW-0539">Nucleus</keyword>
<dbReference type="AlphaFoldDB" id="A0A833QN13"/>
<evidence type="ECO:0000259" key="6">
    <source>
        <dbReference type="PROSITE" id="PS50811"/>
    </source>
</evidence>
<keyword evidence="4" id="KW-0804">Transcription</keyword>
<dbReference type="Proteomes" id="UP000623129">
    <property type="component" value="Unassembled WGS sequence"/>
</dbReference>
<keyword evidence="3" id="KW-0238">DNA-binding</keyword>
<accession>A0A833QN13</accession>
<dbReference type="GO" id="GO:0043565">
    <property type="term" value="F:sequence-specific DNA binding"/>
    <property type="evidence" value="ECO:0007669"/>
    <property type="project" value="InterPro"/>
</dbReference>
<dbReference type="GO" id="GO:0003700">
    <property type="term" value="F:DNA-binding transcription factor activity"/>
    <property type="evidence" value="ECO:0007669"/>
    <property type="project" value="InterPro"/>
</dbReference>
<dbReference type="Gene3D" id="2.20.25.80">
    <property type="entry name" value="WRKY domain"/>
    <property type="match status" value="1"/>
</dbReference>
<evidence type="ECO:0000256" key="2">
    <source>
        <dbReference type="ARBA" id="ARBA00023015"/>
    </source>
</evidence>
<sequence>MPAQKESKWIRVGYCSLISWDEREEQHEHPSAAAVNSAQLEMPQDGHDWKKYGQKYIHNIKKNRSYFKCKNKSCKAKKRVEWHPSSPSHLRIVYDGAHNHRSKYELDQDLSSDSIANQYDLTNQVFGQFDSTS</sequence>